<dbReference type="EMBL" id="JARXVE010000002">
    <property type="protein sequence ID" value="MDH6194947.1"/>
    <property type="molecule type" value="Genomic_DNA"/>
</dbReference>
<dbReference type="Gene3D" id="3.40.190.10">
    <property type="entry name" value="Periplasmic binding protein-like II"/>
    <property type="match status" value="2"/>
</dbReference>
<evidence type="ECO:0000313" key="5">
    <source>
        <dbReference type="Proteomes" id="UP001160130"/>
    </source>
</evidence>
<dbReference type="InterPro" id="IPR001638">
    <property type="entry name" value="Solute-binding_3/MltF_N"/>
</dbReference>
<dbReference type="SUPFAM" id="SSF53850">
    <property type="entry name" value="Periplasmic binding protein-like II"/>
    <property type="match status" value="1"/>
</dbReference>
<keyword evidence="1 2" id="KW-0732">Signal</keyword>
<feature type="chain" id="PRO_5046862834" evidence="2">
    <location>
        <begin position="25"/>
        <end position="291"/>
    </location>
</feature>
<proteinExistence type="predicted"/>
<gene>
    <name evidence="4" type="ORF">M2272_001576</name>
</gene>
<dbReference type="Pfam" id="PF00497">
    <property type="entry name" value="SBP_bac_3"/>
    <property type="match status" value="1"/>
</dbReference>
<dbReference type="Proteomes" id="UP001160130">
    <property type="component" value="Unassembled WGS sequence"/>
</dbReference>
<feature type="signal peptide" evidence="2">
    <location>
        <begin position="1"/>
        <end position="24"/>
    </location>
</feature>
<dbReference type="PANTHER" id="PTHR35936">
    <property type="entry name" value="MEMBRANE-BOUND LYTIC MUREIN TRANSGLYCOSYLASE F"/>
    <property type="match status" value="1"/>
</dbReference>
<comment type="caution">
    <text evidence="4">The sequence shown here is derived from an EMBL/GenBank/DDBJ whole genome shotgun (WGS) entry which is preliminary data.</text>
</comment>
<evidence type="ECO:0000313" key="4">
    <source>
        <dbReference type="EMBL" id="MDH6194947.1"/>
    </source>
</evidence>
<name>A0ABT6KW62_9MYCO</name>
<evidence type="ECO:0000259" key="3">
    <source>
        <dbReference type="SMART" id="SM00062"/>
    </source>
</evidence>
<accession>A0ABT6KW62</accession>
<evidence type="ECO:0000256" key="2">
    <source>
        <dbReference type="SAM" id="SignalP"/>
    </source>
</evidence>
<dbReference type="SMART" id="SM00062">
    <property type="entry name" value="PBPb"/>
    <property type="match status" value="1"/>
</dbReference>
<sequence length="291" mass="31296">MRMKILATALAVGALAFVPACSVAEPADPEAAPAERVAEIASDKLVRSGYLTACMDMPYQPFQYFDDAGEPIGVDIDLMTEVAARLGLKPNFQNAVFDTIVAAVKGGKCDLIWADQYVTPERIKQLDMMAYWNAAEVVVVPEGNPKHIGTKEQLCGYKVAGQKGGADVDALNKLSAACTDKGEPAINILQFPRSPDAYQALASGQVDAWMTEEVAALLLKKEGKAKVEFTDTFALGDGALAGLTAFSFRPDDPAIKDPVMKAIQSMIDDGTWHKIWEKWGLADIAIDPKSV</sequence>
<protein>
    <submittedName>
        <fullName evidence="4">Polar amino acid transport system substrate-binding protein</fullName>
    </submittedName>
</protein>
<organism evidence="4 5">
    <name type="scientific">Mycolicibacterium frederiksbergense</name>
    <dbReference type="NCBI Taxonomy" id="117567"/>
    <lineage>
        <taxon>Bacteria</taxon>
        <taxon>Bacillati</taxon>
        <taxon>Actinomycetota</taxon>
        <taxon>Actinomycetes</taxon>
        <taxon>Mycobacteriales</taxon>
        <taxon>Mycobacteriaceae</taxon>
        <taxon>Mycolicibacterium</taxon>
    </lineage>
</organism>
<feature type="domain" description="Solute-binding protein family 3/N-terminal" evidence="3">
    <location>
        <begin position="50"/>
        <end position="283"/>
    </location>
</feature>
<dbReference type="CDD" id="cd01004">
    <property type="entry name" value="PBP2_MidA_like"/>
    <property type="match status" value="1"/>
</dbReference>
<evidence type="ECO:0000256" key="1">
    <source>
        <dbReference type="ARBA" id="ARBA00022729"/>
    </source>
</evidence>
<keyword evidence="5" id="KW-1185">Reference proteome</keyword>
<reference evidence="4 5" key="1">
    <citation type="submission" date="2023-04" db="EMBL/GenBank/DDBJ databases">
        <title>Forest soil microbial communities from Buena Vista Peninsula, Colon Province, Panama.</title>
        <authorList>
            <person name="Bouskill N."/>
        </authorList>
    </citation>
    <scope>NUCLEOTIDE SEQUENCE [LARGE SCALE GENOMIC DNA]</scope>
    <source>
        <strain evidence="4 5">AC80</strain>
    </source>
</reference>
<dbReference type="PANTHER" id="PTHR35936:SF19">
    <property type="entry name" value="AMINO-ACID-BINDING PROTEIN YXEM-RELATED"/>
    <property type="match status" value="1"/>
</dbReference>